<dbReference type="RefSeq" id="WP_092778406.1">
    <property type="nucleotide sequence ID" value="NZ_FORA01000001.1"/>
</dbReference>
<keyword evidence="2" id="KW-0966">Cell projection</keyword>
<dbReference type="InterPro" id="IPR046358">
    <property type="entry name" value="Flagellin_C"/>
</dbReference>
<keyword evidence="2" id="KW-0969">Cilium</keyword>
<dbReference type="SUPFAM" id="SSF64518">
    <property type="entry name" value="Phase 1 flagellin"/>
    <property type="match status" value="1"/>
</dbReference>
<dbReference type="Gene3D" id="1.20.1330.10">
    <property type="entry name" value="f41 fragment of flagellin, N-terminal domain"/>
    <property type="match status" value="1"/>
</dbReference>
<dbReference type="EMBL" id="FORA01000001">
    <property type="protein sequence ID" value="SFI64092.1"/>
    <property type="molecule type" value="Genomic_DNA"/>
</dbReference>
<accession>A0A1I3JV16</accession>
<feature type="domain" description="Flagellin C-terminal" evidence="1">
    <location>
        <begin position="255"/>
        <end position="332"/>
    </location>
</feature>
<dbReference type="OrthoDB" id="7312911at2"/>
<evidence type="ECO:0000313" key="3">
    <source>
        <dbReference type="Proteomes" id="UP000199110"/>
    </source>
</evidence>
<keyword evidence="3" id="KW-1185">Reference proteome</keyword>
<dbReference type="STRING" id="390807.SAMN04488095_1440"/>
<reference evidence="2 3" key="1">
    <citation type="submission" date="2016-10" db="EMBL/GenBank/DDBJ databases">
        <authorList>
            <person name="de Groot N.N."/>
        </authorList>
    </citation>
    <scope>NUCLEOTIDE SEQUENCE [LARGE SCALE GENOMIC DNA]</scope>
    <source>
        <strain evidence="2 3">DSM 19073</strain>
    </source>
</reference>
<name>A0A1I3JV16_9RHOB</name>
<evidence type="ECO:0000259" key="1">
    <source>
        <dbReference type="Pfam" id="PF00700"/>
    </source>
</evidence>
<evidence type="ECO:0000313" key="2">
    <source>
        <dbReference type="EMBL" id="SFI64092.1"/>
    </source>
</evidence>
<keyword evidence="2" id="KW-0282">Flagellum</keyword>
<sequence>MQTKSPLLPFIGPRDYSVETRARIETLTSELASGKKSDVGRAVASDFSALSRIMHQLQTYDAQRGALSVATTWLEGAQAGLAQIQSVGAAISEKLPAALTGTDPGAIATLARDGEAALRDIVSTLSQDRAGRLVFANGDVAAAPPIDFDTLLAETAALAAAATDPNDLVASFDSYFAIGGGAEVTALRNFPASSVSFPIGDGEAAEIPVSLADPGVRAALKQAAMIASLPSAGFAIEGAARQSLAVVLPSKSAVAATALVETQARLGSVEERFDRIVTTLDETRTRLEGQRTDLLSADPFETATRLQDEMTRLETIFAVTARRARLRLTDYLR</sequence>
<gene>
    <name evidence="2" type="ORF">SAMN04488095_1440</name>
</gene>
<dbReference type="Pfam" id="PF00700">
    <property type="entry name" value="Flagellin_C"/>
    <property type="match status" value="1"/>
</dbReference>
<dbReference type="AlphaFoldDB" id="A0A1I3JV16"/>
<organism evidence="2 3">
    <name type="scientific">Jannaschia pohangensis</name>
    <dbReference type="NCBI Taxonomy" id="390807"/>
    <lineage>
        <taxon>Bacteria</taxon>
        <taxon>Pseudomonadati</taxon>
        <taxon>Pseudomonadota</taxon>
        <taxon>Alphaproteobacteria</taxon>
        <taxon>Rhodobacterales</taxon>
        <taxon>Roseobacteraceae</taxon>
        <taxon>Jannaschia</taxon>
    </lineage>
</organism>
<proteinExistence type="predicted"/>
<dbReference type="Proteomes" id="UP000199110">
    <property type="component" value="Unassembled WGS sequence"/>
</dbReference>
<protein>
    <submittedName>
        <fullName evidence="2">Flagellar hook-associated protein 3 FlgL</fullName>
    </submittedName>
</protein>